<keyword evidence="2" id="KW-1185">Reference proteome</keyword>
<organism evidence="1 2">
    <name type="scientific">Roseomonas alba</name>
    <dbReference type="NCBI Taxonomy" id="2846776"/>
    <lineage>
        <taxon>Bacteria</taxon>
        <taxon>Pseudomonadati</taxon>
        <taxon>Pseudomonadota</taxon>
        <taxon>Alphaproteobacteria</taxon>
        <taxon>Acetobacterales</taxon>
        <taxon>Roseomonadaceae</taxon>
        <taxon>Roseomonas</taxon>
    </lineage>
</organism>
<proteinExistence type="predicted"/>
<sequence length="80" mass="8257">MRGLGTVRQGHDVSGTSGTALVLPCLLPANPVIGVVRSTTPLVRATGRVREVSPCVDAVGDVDRMVPAGKVAPDDAGRYF</sequence>
<dbReference type="RefSeq" id="WP_219760807.1">
    <property type="nucleotide sequence ID" value="NZ_JAHYBZ010000001.1"/>
</dbReference>
<dbReference type="Proteomes" id="UP001196565">
    <property type="component" value="Unassembled WGS sequence"/>
</dbReference>
<evidence type="ECO:0000313" key="1">
    <source>
        <dbReference type="EMBL" id="MBW6396426.1"/>
    </source>
</evidence>
<reference evidence="1 2" key="1">
    <citation type="submission" date="2021-07" db="EMBL/GenBank/DDBJ databases">
        <authorList>
            <person name="So Y."/>
        </authorList>
    </citation>
    <scope>NUCLEOTIDE SEQUENCE [LARGE SCALE GENOMIC DNA]</scope>
    <source>
        <strain evidence="1 2">HJA6</strain>
    </source>
</reference>
<evidence type="ECO:0000313" key="2">
    <source>
        <dbReference type="Proteomes" id="UP001196565"/>
    </source>
</evidence>
<dbReference type="EMBL" id="JAHYBZ010000001">
    <property type="protein sequence ID" value="MBW6396426.1"/>
    <property type="molecule type" value="Genomic_DNA"/>
</dbReference>
<accession>A0ABS7A284</accession>
<name>A0ABS7A284_9PROT</name>
<protein>
    <submittedName>
        <fullName evidence="1">Uncharacterized protein</fullName>
    </submittedName>
</protein>
<gene>
    <name evidence="1" type="ORF">KPL78_01140</name>
</gene>
<comment type="caution">
    <text evidence="1">The sequence shown here is derived from an EMBL/GenBank/DDBJ whole genome shotgun (WGS) entry which is preliminary data.</text>
</comment>